<evidence type="ECO:0000256" key="3">
    <source>
        <dbReference type="ARBA" id="ARBA00011738"/>
    </source>
</evidence>
<evidence type="ECO:0000256" key="9">
    <source>
        <dbReference type="ARBA" id="ARBA00023002"/>
    </source>
</evidence>
<evidence type="ECO:0000256" key="4">
    <source>
        <dbReference type="ARBA" id="ARBA00012608"/>
    </source>
</evidence>
<dbReference type="GO" id="GO:0050660">
    <property type="term" value="F:flavin adenine dinucleotide binding"/>
    <property type="evidence" value="ECO:0007669"/>
    <property type="project" value="InterPro"/>
</dbReference>
<dbReference type="AlphaFoldDB" id="A0A0P9M6Z8"/>
<feature type="binding site" evidence="15">
    <location>
        <position position="78"/>
    </location>
    <ligand>
        <name>FAD</name>
        <dbReference type="ChEBI" id="CHEBI:57692"/>
    </ligand>
</feature>
<dbReference type="Pfam" id="PF02852">
    <property type="entry name" value="Pyr_redox_dim"/>
    <property type="match status" value="1"/>
</dbReference>
<dbReference type="InterPro" id="IPR012999">
    <property type="entry name" value="Pyr_OxRdtase_I_AS"/>
</dbReference>
<keyword evidence="8 15" id="KW-0274">FAD</keyword>
<feature type="disulfide bond" description="Redox-active" evidence="16">
    <location>
        <begin position="69"/>
        <end position="74"/>
    </location>
</feature>
<keyword evidence="9 17" id="KW-0560">Oxidoreductase</keyword>
<dbReference type="PATRIC" id="fig|200452.3.peg.494"/>
<dbReference type="Pfam" id="PF07992">
    <property type="entry name" value="Pyr_redox_2"/>
    <property type="match status" value="1"/>
</dbReference>
<dbReference type="GO" id="GO:0006103">
    <property type="term" value="P:2-oxoglutarate metabolic process"/>
    <property type="evidence" value="ECO:0007669"/>
    <property type="project" value="TreeGrafter"/>
</dbReference>
<feature type="domain" description="Pyridine nucleotide-disulphide oxidoreductase dimerisation" evidence="18">
    <location>
        <begin position="373"/>
        <end position="482"/>
    </location>
</feature>
<evidence type="ECO:0000259" key="19">
    <source>
        <dbReference type="Pfam" id="PF07992"/>
    </source>
</evidence>
<dbReference type="InterPro" id="IPR023753">
    <property type="entry name" value="FAD/NAD-binding_dom"/>
</dbReference>
<feature type="binding site" evidence="15">
    <location>
        <position position="231"/>
    </location>
    <ligand>
        <name>NAD(+)</name>
        <dbReference type="ChEBI" id="CHEBI:57540"/>
    </ligand>
</feature>
<comment type="caution">
    <text evidence="20">The sequence shown here is derived from an EMBL/GenBank/DDBJ whole genome shotgun (WGS) entry which is preliminary data.</text>
</comment>
<protein>
    <recommendedName>
        <fullName evidence="5 17">Dihydrolipoyl dehydrogenase</fullName>
        <ecNumber evidence="4 17">1.8.1.4</ecNumber>
    </recommendedName>
</protein>
<comment type="subcellular location">
    <subcellularLocation>
        <location evidence="1">Cytoplasm</location>
    </subcellularLocation>
</comment>
<dbReference type="PIRSF" id="PIRSF000350">
    <property type="entry name" value="Mercury_reductase_MerA"/>
    <property type="match status" value="1"/>
</dbReference>
<dbReference type="EC" id="1.8.1.4" evidence="4 17"/>
<dbReference type="GO" id="GO:0004148">
    <property type="term" value="F:dihydrolipoyl dehydrogenase (NADH) activity"/>
    <property type="evidence" value="ECO:0007669"/>
    <property type="project" value="UniProtKB-EC"/>
</dbReference>
<dbReference type="Gene3D" id="3.50.50.60">
    <property type="entry name" value="FAD/NAD(P)-binding domain"/>
    <property type="match status" value="2"/>
</dbReference>
<comment type="similarity">
    <text evidence="2 17">Belongs to the class-I pyridine nucleotide-disulfide oxidoreductase family.</text>
</comment>
<dbReference type="PRINTS" id="PR00368">
    <property type="entry name" value="FADPNR"/>
</dbReference>
<evidence type="ECO:0000256" key="1">
    <source>
        <dbReference type="ARBA" id="ARBA00004496"/>
    </source>
</evidence>
<dbReference type="FunFam" id="3.30.390.30:FF:000001">
    <property type="entry name" value="Dihydrolipoyl dehydrogenase"/>
    <property type="match status" value="1"/>
</dbReference>
<name>A0A0P9M6Z8_9PSED</name>
<evidence type="ECO:0000256" key="10">
    <source>
        <dbReference type="ARBA" id="ARBA00023027"/>
    </source>
</evidence>
<evidence type="ECO:0000313" key="20">
    <source>
        <dbReference type="EMBL" id="KPW83717.1"/>
    </source>
</evidence>
<evidence type="ECO:0000256" key="11">
    <source>
        <dbReference type="ARBA" id="ARBA00023157"/>
    </source>
</evidence>
<dbReference type="InterPro" id="IPR006258">
    <property type="entry name" value="Lipoamide_DH"/>
</dbReference>
<sequence>MTDLPATCRLKLAAIEEFFFMSQKFDVVVIGAGPGGYVAAIKAAQLGLKTACIEKYQDKEGKLALGGTCLNVGCIPSKALLDSSWKFYEAKNGFSVHGISTSELNIDIPAMIGRKSTIVKGLTGGVASLFKANGVTTLQGHGKLLAGKKVELTAADGTVEIIEADHVILASGSRPIDIPPAPVDQKVIVDSTGALEFQQVPQRLGVIGAGVIGLELGSVWARLGAQVTVLEALEKFIPAADEAVSKEALKTFNKQGLDIKLGARVTGSKVEGEQVVVSYTDAAGEQSITFDRLIVAVGRRPVTTDLLASDSGVDLDERGFIYVDDYCTTSVPGVYAIGDVVRGLMLAHKASEEGIMVVERIKGHKAQMNYNLIPSVIYTHPEIAWVGKTEQTLKAEGVEVNVGTFPFAASGRAMAANDTGGFVKIIADAKTDRVLGVHVIGPSAAELVQQGAIAMEFGSSAEDIGMMVFSHPTLSEALHEAALAVNGGAIHIQNRKKR</sequence>
<dbReference type="PANTHER" id="PTHR22912">
    <property type="entry name" value="DISULFIDE OXIDOREDUCTASE"/>
    <property type="match status" value="1"/>
</dbReference>
<dbReference type="Proteomes" id="UP000050411">
    <property type="component" value="Unassembled WGS sequence"/>
</dbReference>
<keyword evidence="15" id="KW-0547">Nucleotide-binding</keyword>
<keyword evidence="6" id="KW-0963">Cytoplasm</keyword>
<feature type="binding site" evidence="15">
    <location>
        <position position="142"/>
    </location>
    <ligand>
        <name>FAD</name>
        <dbReference type="ChEBI" id="CHEBI:57692"/>
    </ligand>
</feature>
<dbReference type="InterPro" id="IPR036188">
    <property type="entry name" value="FAD/NAD-bd_sf"/>
</dbReference>
<dbReference type="SUPFAM" id="SSF51905">
    <property type="entry name" value="FAD/NAD(P)-binding domain"/>
    <property type="match status" value="1"/>
</dbReference>
<evidence type="ECO:0000256" key="14">
    <source>
        <dbReference type="PIRSR" id="PIRSR000350-2"/>
    </source>
</evidence>
<dbReference type="InterPro" id="IPR050151">
    <property type="entry name" value="Class-I_Pyr_Nuc-Dis_Oxidored"/>
</dbReference>
<proteinExistence type="inferred from homology"/>
<dbReference type="GO" id="GO:0005737">
    <property type="term" value="C:cytoplasm"/>
    <property type="evidence" value="ECO:0007669"/>
    <property type="project" value="UniProtKB-SubCell"/>
</dbReference>
<comment type="catalytic activity">
    <reaction evidence="13 17">
        <text>N(6)-[(R)-dihydrolipoyl]-L-lysyl-[protein] + NAD(+) = N(6)-[(R)-lipoyl]-L-lysyl-[protein] + NADH + H(+)</text>
        <dbReference type="Rhea" id="RHEA:15045"/>
        <dbReference type="Rhea" id="RHEA-COMP:10474"/>
        <dbReference type="Rhea" id="RHEA-COMP:10475"/>
        <dbReference type="ChEBI" id="CHEBI:15378"/>
        <dbReference type="ChEBI" id="CHEBI:57540"/>
        <dbReference type="ChEBI" id="CHEBI:57945"/>
        <dbReference type="ChEBI" id="CHEBI:83099"/>
        <dbReference type="ChEBI" id="CHEBI:83100"/>
        <dbReference type="EC" id="1.8.1.4"/>
    </reaction>
</comment>
<gene>
    <name evidence="20" type="ORF">ALO92_04377</name>
</gene>
<evidence type="ECO:0000256" key="8">
    <source>
        <dbReference type="ARBA" id="ARBA00022827"/>
    </source>
</evidence>
<dbReference type="PROSITE" id="PS00076">
    <property type="entry name" value="PYRIDINE_REDOX_1"/>
    <property type="match status" value="1"/>
</dbReference>
<evidence type="ECO:0000256" key="5">
    <source>
        <dbReference type="ARBA" id="ARBA00016961"/>
    </source>
</evidence>
<evidence type="ECO:0000256" key="6">
    <source>
        <dbReference type="ARBA" id="ARBA00022490"/>
    </source>
</evidence>
<feature type="active site" description="Proton acceptor" evidence="14">
    <location>
        <position position="471"/>
    </location>
</feature>
<evidence type="ECO:0000256" key="17">
    <source>
        <dbReference type="RuleBase" id="RU003692"/>
    </source>
</evidence>
<dbReference type="PRINTS" id="PR00411">
    <property type="entry name" value="PNDRDTASEI"/>
</dbReference>
<organism evidence="20 21">
    <name type="scientific">Pseudomonas congelans</name>
    <dbReference type="NCBI Taxonomy" id="200452"/>
    <lineage>
        <taxon>Bacteria</taxon>
        <taxon>Pseudomonadati</taxon>
        <taxon>Pseudomonadota</taxon>
        <taxon>Gammaproteobacteria</taxon>
        <taxon>Pseudomonadales</taxon>
        <taxon>Pseudomonadaceae</taxon>
        <taxon>Pseudomonas</taxon>
    </lineage>
</organism>
<dbReference type="PANTHER" id="PTHR22912:SF224">
    <property type="entry name" value="DIHYDROLIPOYL DEHYDROGENASE"/>
    <property type="match status" value="1"/>
</dbReference>
<feature type="domain" description="FAD/NAD(P)-binding" evidence="19">
    <location>
        <begin position="25"/>
        <end position="354"/>
    </location>
</feature>
<dbReference type="SUPFAM" id="SSF55424">
    <property type="entry name" value="FAD/NAD-linked reductases, dimerisation (C-terminal) domain"/>
    <property type="match status" value="1"/>
</dbReference>
<dbReference type="InterPro" id="IPR016156">
    <property type="entry name" value="FAD/NAD-linked_Rdtase_dimer_sf"/>
</dbReference>
<dbReference type="NCBIfam" id="TIGR01350">
    <property type="entry name" value="lipoamide_DH"/>
    <property type="match status" value="1"/>
</dbReference>
<evidence type="ECO:0000256" key="12">
    <source>
        <dbReference type="ARBA" id="ARBA00023284"/>
    </source>
</evidence>
<dbReference type="InterPro" id="IPR001100">
    <property type="entry name" value="Pyr_nuc-diS_OxRdtase"/>
</dbReference>
<reference evidence="20 21" key="1">
    <citation type="submission" date="2015-09" db="EMBL/GenBank/DDBJ databases">
        <title>Genome announcement of multiple Pseudomonas syringae strains.</title>
        <authorList>
            <person name="Thakur S."/>
            <person name="Wang P.W."/>
            <person name="Gong Y."/>
            <person name="Weir B.S."/>
            <person name="Guttman D.S."/>
        </authorList>
    </citation>
    <scope>NUCLEOTIDE SEQUENCE [LARGE SCALE GENOMIC DNA]</scope>
    <source>
        <strain evidence="20 21">ICMP19117</strain>
    </source>
</reference>
<evidence type="ECO:0000256" key="15">
    <source>
        <dbReference type="PIRSR" id="PIRSR000350-3"/>
    </source>
</evidence>
<feature type="binding site" evidence="15">
    <location>
        <position position="298"/>
    </location>
    <ligand>
        <name>NAD(+)</name>
        <dbReference type="ChEBI" id="CHEBI:57540"/>
    </ligand>
</feature>
<accession>A0A0P9M6Z8</accession>
<feature type="binding site" evidence="15">
    <location>
        <begin position="208"/>
        <end position="215"/>
    </location>
    <ligand>
        <name>NAD(+)</name>
        <dbReference type="ChEBI" id="CHEBI:57540"/>
    </ligand>
</feature>
<evidence type="ECO:0000256" key="16">
    <source>
        <dbReference type="PIRSR" id="PIRSR000350-4"/>
    </source>
</evidence>
<feature type="binding site" evidence="15">
    <location>
        <begin position="345"/>
        <end position="348"/>
    </location>
    <ligand>
        <name>FAD</name>
        <dbReference type="ChEBI" id="CHEBI:57692"/>
    </ligand>
</feature>
<keyword evidence="11" id="KW-1015">Disulfide bond</keyword>
<dbReference type="Gene3D" id="3.30.390.30">
    <property type="match status" value="1"/>
</dbReference>
<comment type="miscellaneous">
    <text evidence="17">The active site is a redox-active disulfide bond.</text>
</comment>
<feature type="binding site" evidence="15">
    <location>
        <position position="339"/>
    </location>
    <ligand>
        <name>FAD</name>
        <dbReference type="ChEBI" id="CHEBI:57692"/>
    </ligand>
</feature>
<keyword evidence="7 17" id="KW-0285">Flavoprotein</keyword>
<dbReference type="InterPro" id="IPR004099">
    <property type="entry name" value="Pyr_nucl-diS_OxRdtase_dimer"/>
</dbReference>
<evidence type="ECO:0000256" key="13">
    <source>
        <dbReference type="ARBA" id="ARBA00049187"/>
    </source>
</evidence>
<keyword evidence="10 15" id="KW-0520">NAD</keyword>
<comment type="cofactor">
    <cofactor evidence="15 17">
        <name>FAD</name>
        <dbReference type="ChEBI" id="CHEBI:57692"/>
    </cofactor>
    <text evidence="15 17">Binds 1 FAD per subunit.</text>
</comment>
<evidence type="ECO:0000259" key="18">
    <source>
        <dbReference type="Pfam" id="PF02852"/>
    </source>
</evidence>
<evidence type="ECO:0000256" key="7">
    <source>
        <dbReference type="ARBA" id="ARBA00022630"/>
    </source>
</evidence>
<dbReference type="EMBL" id="LJQB01000065">
    <property type="protein sequence ID" value="KPW83717.1"/>
    <property type="molecule type" value="Genomic_DNA"/>
</dbReference>
<evidence type="ECO:0000313" key="21">
    <source>
        <dbReference type="Proteomes" id="UP000050411"/>
    </source>
</evidence>
<keyword evidence="12 17" id="KW-0676">Redox-active center</keyword>
<comment type="subunit">
    <text evidence="3">Homodimer.</text>
</comment>
<evidence type="ECO:0000256" key="2">
    <source>
        <dbReference type="ARBA" id="ARBA00007532"/>
    </source>
</evidence>